<dbReference type="OrthoDB" id="5370059at2759"/>
<dbReference type="GO" id="GO:0005737">
    <property type="term" value="C:cytoplasm"/>
    <property type="evidence" value="ECO:0007669"/>
    <property type="project" value="TreeGrafter"/>
</dbReference>
<evidence type="ECO:0000256" key="1">
    <source>
        <dbReference type="PROSITE-ProRule" id="PRU00235"/>
    </source>
</evidence>
<comment type="caution">
    <text evidence="2">The sequence shown here is derived from an EMBL/GenBank/DDBJ whole genome shotgun (WGS) entry which is preliminary data.</text>
</comment>
<keyword evidence="3" id="KW-1185">Reference proteome</keyword>
<dbReference type="Pfam" id="PF13540">
    <property type="entry name" value="RCC1_2"/>
    <property type="match status" value="1"/>
</dbReference>
<name>A0A9P4J581_9PEZI</name>
<accession>A0A9P4J581</accession>
<dbReference type="Proteomes" id="UP000799439">
    <property type="component" value="Unassembled WGS sequence"/>
</dbReference>
<dbReference type="PANTHER" id="PTHR45982:SF1">
    <property type="entry name" value="REGULATOR OF CHROMOSOME CONDENSATION"/>
    <property type="match status" value="1"/>
</dbReference>
<dbReference type="GO" id="GO:0005085">
    <property type="term" value="F:guanyl-nucleotide exchange factor activity"/>
    <property type="evidence" value="ECO:0007669"/>
    <property type="project" value="TreeGrafter"/>
</dbReference>
<dbReference type="AlphaFoldDB" id="A0A9P4J581"/>
<proteinExistence type="predicted"/>
<dbReference type="Gene3D" id="2.130.10.30">
    <property type="entry name" value="Regulator of chromosome condensation 1/beta-lactamase-inhibitor protein II"/>
    <property type="match status" value="1"/>
</dbReference>
<dbReference type="EMBL" id="ML996084">
    <property type="protein sequence ID" value="KAF2154340.1"/>
    <property type="molecule type" value="Genomic_DNA"/>
</dbReference>
<dbReference type="PANTHER" id="PTHR45982">
    <property type="entry name" value="REGULATOR OF CHROMOSOME CONDENSATION"/>
    <property type="match status" value="1"/>
</dbReference>
<evidence type="ECO:0000313" key="2">
    <source>
        <dbReference type="EMBL" id="KAF2154340.1"/>
    </source>
</evidence>
<evidence type="ECO:0000313" key="3">
    <source>
        <dbReference type="Proteomes" id="UP000799439"/>
    </source>
</evidence>
<dbReference type="InterPro" id="IPR000408">
    <property type="entry name" value="Reg_chr_condens"/>
</dbReference>
<sequence length="357" mass="38116">MGHRWLFAGLNSHGIVPSTAKDVRRYTQISESSHDEGTAFVCWSQVVMVFEGRLVAKGISASTIEVAEGHTFGTPFGDHNGIIGSLDTDGRLLLVEDREISPLKLSLVSQEDSPRVAAVAISGNGRIALALNQMPQAGRIHIHEFSDLHHLGAWYTNPSDPQHQPAEQHSISGQLKQLTANSTIFICLTDTGEVYTWGDGRYQALGRSINQPADTPAIQPGLVETLGGIKVTKISANGWSIAALSEDKAVYLFSSSTPGNEHAFRMTKDAQAEEMGLVDIPDAAGEPRDFDDVAVGDGHVLVLCTSGAVFAAGDNRNGQLGLEGYVEHVGEWTEVMPYGCSAIVAGPKSSLIRMAAS</sequence>
<reference evidence="2" key="1">
    <citation type="journal article" date="2020" name="Stud. Mycol.">
        <title>101 Dothideomycetes genomes: a test case for predicting lifestyles and emergence of pathogens.</title>
        <authorList>
            <person name="Haridas S."/>
            <person name="Albert R."/>
            <person name="Binder M."/>
            <person name="Bloem J."/>
            <person name="Labutti K."/>
            <person name="Salamov A."/>
            <person name="Andreopoulos B."/>
            <person name="Baker S."/>
            <person name="Barry K."/>
            <person name="Bills G."/>
            <person name="Bluhm B."/>
            <person name="Cannon C."/>
            <person name="Castanera R."/>
            <person name="Culley D."/>
            <person name="Daum C."/>
            <person name="Ezra D."/>
            <person name="Gonzalez J."/>
            <person name="Henrissat B."/>
            <person name="Kuo A."/>
            <person name="Liang C."/>
            <person name="Lipzen A."/>
            <person name="Lutzoni F."/>
            <person name="Magnuson J."/>
            <person name="Mondo S."/>
            <person name="Nolan M."/>
            <person name="Ohm R."/>
            <person name="Pangilinan J."/>
            <person name="Park H.-J."/>
            <person name="Ramirez L."/>
            <person name="Alfaro M."/>
            <person name="Sun H."/>
            <person name="Tritt A."/>
            <person name="Yoshinaga Y."/>
            <person name="Zwiers L.-H."/>
            <person name="Turgeon B."/>
            <person name="Goodwin S."/>
            <person name="Spatafora J."/>
            <person name="Crous P."/>
            <person name="Grigoriev I."/>
        </authorList>
    </citation>
    <scope>NUCLEOTIDE SEQUENCE</scope>
    <source>
        <strain evidence="2">CBS 260.36</strain>
    </source>
</reference>
<dbReference type="SUPFAM" id="SSF50985">
    <property type="entry name" value="RCC1/BLIP-II"/>
    <property type="match status" value="1"/>
</dbReference>
<organism evidence="2 3">
    <name type="scientific">Myriangium duriaei CBS 260.36</name>
    <dbReference type="NCBI Taxonomy" id="1168546"/>
    <lineage>
        <taxon>Eukaryota</taxon>
        <taxon>Fungi</taxon>
        <taxon>Dikarya</taxon>
        <taxon>Ascomycota</taxon>
        <taxon>Pezizomycotina</taxon>
        <taxon>Dothideomycetes</taxon>
        <taxon>Dothideomycetidae</taxon>
        <taxon>Myriangiales</taxon>
        <taxon>Myriangiaceae</taxon>
        <taxon>Myriangium</taxon>
    </lineage>
</organism>
<dbReference type="PRINTS" id="PR00633">
    <property type="entry name" value="RCCNDNSATION"/>
</dbReference>
<dbReference type="PROSITE" id="PS50012">
    <property type="entry name" value="RCC1_3"/>
    <property type="match status" value="1"/>
</dbReference>
<feature type="repeat" description="RCC1" evidence="1">
    <location>
        <begin position="192"/>
        <end position="247"/>
    </location>
</feature>
<protein>
    <submittedName>
        <fullName evidence="2">RCC1/BLIP-II</fullName>
    </submittedName>
</protein>
<dbReference type="InterPro" id="IPR051553">
    <property type="entry name" value="Ran_GTPase-activating"/>
</dbReference>
<dbReference type="InterPro" id="IPR009091">
    <property type="entry name" value="RCC1/BLIP-II"/>
</dbReference>
<gene>
    <name evidence="2" type="ORF">K461DRAFT_277464</name>
</gene>
<dbReference type="Pfam" id="PF00415">
    <property type="entry name" value="RCC1"/>
    <property type="match status" value="1"/>
</dbReference>